<evidence type="ECO:0008006" key="3">
    <source>
        <dbReference type="Google" id="ProtNLM"/>
    </source>
</evidence>
<gene>
    <name evidence="1" type="ORF">LIPSTDRAFT_62402</name>
</gene>
<evidence type="ECO:0000313" key="1">
    <source>
        <dbReference type="EMBL" id="ODQ74372.1"/>
    </source>
</evidence>
<proteinExistence type="predicted"/>
<dbReference type="OrthoDB" id="4505928at2759"/>
<name>A0A1E3QB59_LIPST</name>
<evidence type="ECO:0000313" key="2">
    <source>
        <dbReference type="Proteomes" id="UP000094385"/>
    </source>
</evidence>
<protein>
    <recommendedName>
        <fullName evidence="3">BZIP domain-containing protein</fullName>
    </recommendedName>
</protein>
<dbReference type="PANTHER" id="PTHR42070">
    <property type="entry name" value="FILAMENT ASSOCIATED PROTEIN, PUTATIVE (AFU_ORTHOLOGUE AFUA_8G06630)-RELATED"/>
    <property type="match status" value="1"/>
</dbReference>
<accession>A0A1E3QB59</accession>
<dbReference type="EMBL" id="KV454292">
    <property type="protein sequence ID" value="ODQ74372.1"/>
    <property type="molecule type" value="Genomic_DNA"/>
</dbReference>
<dbReference type="CDD" id="cd14688">
    <property type="entry name" value="bZIP_YAP"/>
    <property type="match status" value="1"/>
</dbReference>
<organism evidence="1 2">
    <name type="scientific">Lipomyces starkeyi NRRL Y-11557</name>
    <dbReference type="NCBI Taxonomy" id="675824"/>
    <lineage>
        <taxon>Eukaryota</taxon>
        <taxon>Fungi</taxon>
        <taxon>Dikarya</taxon>
        <taxon>Ascomycota</taxon>
        <taxon>Saccharomycotina</taxon>
        <taxon>Lipomycetes</taxon>
        <taxon>Lipomycetales</taxon>
        <taxon>Lipomycetaceae</taxon>
        <taxon>Lipomyces</taxon>
    </lineage>
</organism>
<sequence length="379" mass="41271">MSCSTTAINPASVTLSVGPQATKGKEAISNADHLARIRENQRRSRARKREYVADLETKIRSCQEEGLQLNIQIQRTARRVVDENRKLRELLSKVGVDERMVEDWLRNKESGEYEIGLARRKEEEDILKAKHPCIACGTAPAKKVKDDRSPASSQIPVAPAASSPITTASLLPRNVSIATAPVVDTSALISANSATYHRQVPISPIGVPIIEPKAAQLHSSSQQQVIPIDFTAYFQSGDIDAMTMPLPYYEQPHPVPTYSATPISPVADSSAGSCCGSSTSGTPSQVNDNGITIHPPVGMESYDNRSLADQLEHSISNLETYESLRKEKSYKLDLVQISIKLWEGFVRASAAANGGNTDALASRIDTRHLMSVLDEIIES</sequence>
<dbReference type="STRING" id="675824.A0A1E3QB59"/>
<dbReference type="Proteomes" id="UP000094385">
    <property type="component" value="Unassembled WGS sequence"/>
</dbReference>
<reference evidence="1 2" key="1">
    <citation type="journal article" date="2016" name="Proc. Natl. Acad. Sci. U.S.A.">
        <title>Comparative genomics of biotechnologically important yeasts.</title>
        <authorList>
            <person name="Riley R."/>
            <person name="Haridas S."/>
            <person name="Wolfe K.H."/>
            <person name="Lopes M.R."/>
            <person name="Hittinger C.T."/>
            <person name="Goeker M."/>
            <person name="Salamov A.A."/>
            <person name="Wisecaver J.H."/>
            <person name="Long T.M."/>
            <person name="Calvey C.H."/>
            <person name="Aerts A.L."/>
            <person name="Barry K.W."/>
            <person name="Choi C."/>
            <person name="Clum A."/>
            <person name="Coughlan A.Y."/>
            <person name="Deshpande S."/>
            <person name="Douglass A.P."/>
            <person name="Hanson S.J."/>
            <person name="Klenk H.-P."/>
            <person name="LaButti K.M."/>
            <person name="Lapidus A."/>
            <person name="Lindquist E.A."/>
            <person name="Lipzen A.M."/>
            <person name="Meier-Kolthoff J.P."/>
            <person name="Ohm R.A."/>
            <person name="Otillar R.P."/>
            <person name="Pangilinan J.L."/>
            <person name="Peng Y."/>
            <person name="Rokas A."/>
            <person name="Rosa C.A."/>
            <person name="Scheuner C."/>
            <person name="Sibirny A.A."/>
            <person name="Slot J.C."/>
            <person name="Stielow J.B."/>
            <person name="Sun H."/>
            <person name="Kurtzman C.P."/>
            <person name="Blackwell M."/>
            <person name="Grigoriev I.V."/>
            <person name="Jeffries T.W."/>
        </authorList>
    </citation>
    <scope>NUCLEOTIDE SEQUENCE [LARGE SCALE GENOMIC DNA]</scope>
    <source>
        <strain evidence="1 2">NRRL Y-11557</strain>
    </source>
</reference>
<dbReference type="AlphaFoldDB" id="A0A1E3QB59"/>
<dbReference type="PANTHER" id="PTHR42070:SF1">
    <property type="entry name" value="FILAMENT ASSOCIATED PROTEIN, PUTATIVE (AFU_ORTHOLOGUE AFUA_8G06630)-RELATED"/>
    <property type="match status" value="1"/>
</dbReference>
<keyword evidence="2" id="KW-1185">Reference proteome</keyword>